<dbReference type="InterPro" id="IPR013222">
    <property type="entry name" value="Glyco_hyd_98_carb-bd"/>
</dbReference>
<feature type="domain" description="Glycosyl hydrolase family 98 putative carbohydrate-binding module" evidence="5">
    <location>
        <begin position="641"/>
        <end position="780"/>
    </location>
</feature>
<dbReference type="Pfam" id="PF02065">
    <property type="entry name" value="Melibiase"/>
    <property type="match status" value="1"/>
</dbReference>
<dbReference type="SUPFAM" id="SSF51011">
    <property type="entry name" value="Glycosyl hydrolase domain"/>
    <property type="match status" value="1"/>
</dbReference>
<keyword evidence="2" id="KW-0732">Signal</keyword>
<evidence type="ECO:0000256" key="3">
    <source>
        <dbReference type="ARBA" id="ARBA00022801"/>
    </source>
</evidence>
<dbReference type="PANTHER" id="PTHR11452">
    <property type="entry name" value="ALPHA-GALACTOSIDASE/ALPHA-N-ACETYLGALACTOSAMINIDASE"/>
    <property type="match status" value="1"/>
</dbReference>
<dbReference type="InterPro" id="IPR017853">
    <property type="entry name" value="GH"/>
</dbReference>
<dbReference type="InterPro" id="IPR036116">
    <property type="entry name" value="FN3_sf"/>
</dbReference>
<dbReference type="GO" id="GO:0016052">
    <property type="term" value="P:carbohydrate catabolic process"/>
    <property type="evidence" value="ECO:0007669"/>
    <property type="project" value="InterPro"/>
</dbReference>
<comment type="similarity">
    <text evidence="1">Belongs to the glycosyl hydrolase 27 family.</text>
</comment>
<dbReference type="InterPro" id="IPR008979">
    <property type="entry name" value="Galactose-bd-like_sf"/>
</dbReference>
<sequence>MTLGNVETSVAQGIFDPVKDEVQLNDGTVISNYYKESLGIKYYQPVDKSNFPLPPSGWCSWYYYYQEITGDEFLKNADWIAENLKDYGAQYVQLDDGWQGVGHGSGNNRDWTTINERFSMGMDTIASYIKSLGLKPGIWLAPHGQSNPEVVKSHPGAFLEKPDGTSASDTWEGKFLVDPSSDAGQNYIESLFTTLTNWGYEYIKIDGQPIVTREYRNKKEFMQNPSDDSAELYRETIKTMRNVMGTDKYLLGCWVVPLEGVGIMNGSRTGGDDLLSWNGFRTALNATMQYYFLHNIAWYTDPDVMLVRSPLPLRQARVWAAMQGLTGEALMCSDRMMDLSAERVDIVRKVFPATDIRPLDLFPAGKEKPIWDLKVSHLGRSYDVVGLFNFGEEKEKQITVNWAKLGIPENKPVHVFDFWNRDYLGAWENGISVGLQPTSCKVFALVPDNGQVQLVSTSRHITQGWVDLKALKRRDNTFSGTSQVIKNDPYELYFAFPKGKNFKITGVTANNEDRKLETVAYNHDGWACLRILSSQTGNVDWKVSFEETELFQMPQEKVSQLWLEPTGINTVNVHWVPKMQTTIGYKVYLDGKEMGYTPDCSFSIAELDLHRKYQVEVQTVWYDGTGSGERATIEFVPAELVKKELFLNDLSPVRTKLGWRVHQTNRSVSGNGLVLDGELYHQGIGLPTNSELEYRLDKGFTTFEALVGIDDANGKEGNVEFVLIGDGRELWKSGWVKKSDPGQKVSVDIRQVKRLTLRVNRGEGGNTGDQSEWVNAKLIR</sequence>
<protein>
    <recommendedName>
        <fullName evidence="5">Glycosyl hydrolase family 98 putative carbohydrate-binding module domain-containing protein</fullName>
    </recommendedName>
</protein>
<dbReference type="Gene3D" id="3.20.20.70">
    <property type="entry name" value="Aldolase class I"/>
    <property type="match status" value="1"/>
</dbReference>
<dbReference type="STRING" id="1544798.LH29_10610"/>
<keyword evidence="3" id="KW-0378">Hydrolase</keyword>
<gene>
    <name evidence="6" type="ORF">LH29_10610</name>
</gene>
<evidence type="ECO:0000256" key="4">
    <source>
        <dbReference type="ARBA" id="ARBA00023295"/>
    </source>
</evidence>
<comment type="caution">
    <text evidence="6">The sequence shown here is derived from an EMBL/GenBank/DDBJ whole genome shotgun (WGS) entry which is preliminary data.</text>
</comment>
<dbReference type="GO" id="GO:0004557">
    <property type="term" value="F:alpha-galactosidase activity"/>
    <property type="evidence" value="ECO:0007669"/>
    <property type="project" value="InterPro"/>
</dbReference>
<dbReference type="EMBL" id="JRHC01000002">
    <property type="protein sequence ID" value="KJF43568.1"/>
    <property type="molecule type" value="Genomic_DNA"/>
</dbReference>
<dbReference type="Proteomes" id="UP000032544">
    <property type="component" value="Unassembled WGS sequence"/>
</dbReference>
<reference evidence="6 7" key="1">
    <citation type="submission" date="2014-09" db="EMBL/GenBank/DDBJ databases">
        <title>Draft Genome Sequence of Draconibacterium sp. JN14CK-3.</title>
        <authorList>
            <person name="Dong C."/>
            <person name="Lai Q."/>
            <person name="Shao Z."/>
        </authorList>
    </citation>
    <scope>NUCLEOTIDE SEQUENCE [LARGE SCALE GENOMIC DNA]</scope>
    <source>
        <strain evidence="6 7">JN14CK-3</strain>
    </source>
</reference>
<dbReference type="SMART" id="SM00776">
    <property type="entry name" value="NPCBM"/>
    <property type="match status" value="1"/>
</dbReference>
<evidence type="ECO:0000313" key="6">
    <source>
        <dbReference type="EMBL" id="KJF43568.1"/>
    </source>
</evidence>
<dbReference type="Pfam" id="PF08305">
    <property type="entry name" value="NPCBM"/>
    <property type="match status" value="1"/>
</dbReference>
<dbReference type="Pfam" id="PF17801">
    <property type="entry name" value="Melibiase_C"/>
    <property type="match status" value="1"/>
</dbReference>
<dbReference type="AlphaFoldDB" id="A0A0D8JCM8"/>
<dbReference type="InterPro" id="IPR002252">
    <property type="entry name" value="Glyco_hydro_36"/>
</dbReference>
<dbReference type="Gene3D" id="2.60.40.1180">
    <property type="entry name" value="Golgi alpha-mannosidase II"/>
    <property type="match status" value="1"/>
</dbReference>
<evidence type="ECO:0000256" key="2">
    <source>
        <dbReference type="ARBA" id="ARBA00022729"/>
    </source>
</evidence>
<accession>A0A0D8JCM8</accession>
<keyword evidence="7" id="KW-1185">Reference proteome</keyword>
<proteinExistence type="inferred from homology"/>
<keyword evidence="4" id="KW-0326">Glycosidase</keyword>
<dbReference type="SUPFAM" id="SSF51445">
    <property type="entry name" value="(Trans)glycosidases"/>
    <property type="match status" value="1"/>
</dbReference>
<dbReference type="InterPro" id="IPR013780">
    <property type="entry name" value="Glyco_hydro_b"/>
</dbReference>
<dbReference type="Gene3D" id="2.60.120.1060">
    <property type="entry name" value="NPCBM/NEW2 domain"/>
    <property type="match status" value="1"/>
</dbReference>
<dbReference type="InterPro" id="IPR002241">
    <property type="entry name" value="Glyco_hydro_27"/>
</dbReference>
<dbReference type="InterPro" id="IPR041233">
    <property type="entry name" value="Melibiase_C"/>
</dbReference>
<evidence type="ECO:0000259" key="5">
    <source>
        <dbReference type="SMART" id="SM00776"/>
    </source>
</evidence>
<dbReference type="SUPFAM" id="SSF49785">
    <property type="entry name" value="Galactose-binding domain-like"/>
    <property type="match status" value="1"/>
</dbReference>
<evidence type="ECO:0000313" key="7">
    <source>
        <dbReference type="Proteomes" id="UP000032544"/>
    </source>
</evidence>
<dbReference type="CDD" id="cd14791">
    <property type="entry name" value="GH36"/>
    <property type="match status" value="1"/>
</dbReference>
<dbReference type="SUPFAM" id="SSF49265">
    <property type="entry name" value="Fibronectin type III"/>
    <property type="match status" value="1"/>
</dbReference>
<dbReference type="PANTHER" id="PTHR11452:SF33">
    <property type="entry name" value="ALPHA-GALACTOSIDASE 2"/>
    <property type="match status" value="1"/>
</dbReference>
<organism evidence="6 7">
    <name type="scientific">Draconibacterium sediminis</name>
    <dbReference type="NCBI Taxonomy" id="1544798"/>
    <lineage>
        <taxon>Bacteria</taxon>
        <taxon>Pseudomonadati</taxon>
        <taxon>Bacteroidota</taxon>
        <taxon>Bacteroidia</taxon>
        <taxon>Marinilabiliales</taxon>
        <taxon>Prolixibacteraceae</taxon>
        <taxon>Draconibacterium</taxon>
    </lineage>
</organism>
<dbReference type="InterPro" id="IPR038637">
    <property type="entry name" value="NPCBM_sf"/>
</dbReference>
<evidence type="ECO:0000256" key="1">
    <source>
        <dbReference type="ARBA" id="ARBA00009743"/>
    </source>
</evidence>
<name>A0A0D8JCM8_9BACT</name>
<dbReference type="InterPro" id="IPR013785">
    <property type="entry name" value="Aldolase_TIM"/>
</dbReference>